<dbReference type="InterPro" id="IPR045275">
    <property type="entry name" value="MscS_archaea/bacteria_type"/>
</dbReference>
<keyword evidence="5 7" id="KW-1133">Transmembrane helix</keyword>
<evidence type="ECO:0000313" key="10">
    <source>
        <dbReference type="EMBL" id="ADQ68361.1"/>
    </source>
</evidence>
<reference evidence="11 13" key="2">
    <citation type="journal article" date="2014" name="PLoS Genet.">
        <title>Phylogenetically driven sequencing of extremely halophilic archaea reveals strategies for static and dynamic osmo-response.</title>
        <authorList>
            <person name="Becker E.A."/>
            <person name="Seitzer P.M."/>
            <person name="Tritt A."/>
            <person name="Larsen D."/>
            <person name="Krusor M."/>
            <person name="Yao A.I."/>
            <person name="Wu D."/>
            <person name="Madern D."/>
            <person name="Eisen J.A."/>
            <person name="Darling A.E."/>
            <person name="Facciotti M.T."/>
        </authorList>
    </citation>
    <scope>NUCLEOTIDE SEQUENCE [LARGE SCALE GENOMIC DNA]</scope>
    <source>
        <strain evidence="11 13">DSM 11551</strain>
    </source>
</reference>
<evidence type="ECO:0000256" key="2">
    <source>
        <dbReference type="ARBA" id="ARBA00008017"/>
    </source>
</evidence>
<comment type="subcellular location">
    <subcellularLocation>
        <location evidence="1">Cell membrane</location>
        <topology evidence="1">Multi-pass membrane protein</topology>
    </subcellularLocation>
</comment>
<dbReference type="eggNOG" id="arCOG01568">
    <property type="taxonomic scope" value="Archaea"/>
</dbReference>
<evidence type="ECO:0000256" key="5">
    <source>
        <dbReference type="ARBA" id="ARBA00022989"/>
    </source>
</evidence>
<proteinExistence type="inferred from homology"/>
<comment type="similarity">
    <text evidence="2">Belongs to the MscS (TC 1.A.23) family.</text>
</comment>
<dbReference type="InterPro" id="IPR049278">
    <property type="entry name" value="MS_channel_C"/>
</dbReference>
<keyword evidence="6 7" id="KW-0472">Membrane</keyword>
<sequence>MSPPATALHFLGWFGQIGPIDLTALPEGYEQLVGAALGFGIGSTVIYLFGRLLLLPGIVRVVGSRNRNNPTIVSATETYAHAAIILLAGVGGVVGAGYGEVLTDSALIVAAVTLVFGVAGQEVIGSLISGLFLVADPDFNVGDWIAWSGGEGIVEAVDFRVTRVRTINNETVAVPNTELTTNTLTRPYGRDRYRVTERVAVAYDDDVELALKELVEVIRTDDRILADPEPNSRIIEFGDSSIGLRAEFWLADPMDVDLVDVRSSFRRRVKARFDEVGLTLGPPSGRAVSGELSVDVIDGRRTGEETTCDTRRGDGN</sequence>
<organism evidence="10 12">
    <name type="scientific">Halogeometricum borinquense (strain ATCC 700274 / DSM 11551 / JCM 10706 / KCTC 4070 / PR3)</name>
    <dbReference type="NCBI Taxonomy" id="469382"/>
    <lineage>
        <taxon>Archaea</taxon>
        <taxon>Methanobacteriati</taxon>
        <taxon>Methanobacteriota</taxon>
        <taxon>Stenosarchaea group</taxon>
        <taxon>Halobacteria</taxon>
        <taxon>Halobacteriales</taxon>
        <taxon>Haloferacaceae</taxon>
        <taxon>Halogeometricum</taxon>
    </lineage>
</organism>
<dbReference type="Proteomes" id="UP000006663">
    <property type="component" value="Chromosome"/>
</dbReference>
<evidence type="ECO:0000313" key="12">
    <source>
        <dbReference type="Proteomes" id="UP000006663"/>
    </source>
</evidence>
<evidence type="ECO:0000259" key="8">
    <source>
        <dbReference type="Pfam" id="PF00924"/>
    </source>
</evidence>
<dbReference type="EMBL" id="AOHT01000005">
    <property type="protein sequence ID" value="ELY31324.1"/>
    <property type="molecule type" value="Genomic_DNA"/>
</dbReference>
<dbReference type="Gene3D" id="3.30.70.100">
    <property type="match status" value="1"/>
</dbReference>
<feature type="transmembrane region" description="Helical" evidence="7">
    <location>
        <begin position="32"/>
        <end position="58"/>
    </location>
</feature>
<dbReference type="PATRIC" id="fig|469382.19.peg.192"/>
<dbReference type="Gene3D" id="2.30.30.60">
    <property type="match status" value="1"/>
</dbReference>
<evidence type="ECO:0000256" key="6">
    <source>
        <dbReference type="ARBA" id="ARBA00023136"/>
    </source>
</evidence>
<dbReference type="InterPro" id="IPR006685">
    <property type="entry name" value="MscS_channel_2nd"/>
</dbReference>
<dbReference type="Pfam" id="PF00924">
    <property type="entry name" value="MS_channel_2nd"/>
    <property type="match status" value="1"/>
</dbReference>
<feature type="transmembrane region" description="Helical" evidence="7">
    <location>
        <begin position="105"/>
        <end position="134"/>
    </location>
</feature>
<evidence type="ECO:0000256" key="7">
    <source>
        <dbReference type="SAM" id="Phobius"/>
    </source>
</evidence>
<evidence type="ECO:0000256" key="4">
    <source>
        <dbReference type="ARBA" id="ARBA00022692"/>
    </source>
</evidence>
<feature type="transmembrane region" description="Helical" evidence="7">
    <location>
        <begin position="79"/>
        <end position="99"/>
    </location>
</feature>
<dbReference type="GO" id="GO:0008381">
    <property type="term" value="F:mechanosensitive monoatomic ion channel activity"/>
    <property type="evidence" value="ECO:0007669"/>
    <property type="project" value="InterPro"/>
</dbReference>
<dbReference type="Pfam" id="PF21082">
    <property type="entry name" value="MS_channel_3rd"/>
    <property type="match status" value="1"/>
</dbReference>
<dbReference type="InterPro" id="IPR011066">
    <property type="entry name" value="MscS_channel_C_sf"/>
</dbReference>
<dbReference type="STRING" id="469382.Hbor_28180"/>
<dbReference type="RefSeq" id="WP_006053518.1">
    <property type="nucleotide sequence ID" value="NC_014729.1"/>
</dbReference>
<name>E4NLB2_HALBP</name>
<dbReference type="KEGG" id="hbo:Hbor_28180"/>
<dbReference type="GeneID" id="9994636"/>
<evidence type="ECO:0000256" key="3">
    <source>
        <dbReference type="ARBA" id="ARBA00022475"/>
    </source>
</evidence>
<dbReference type="GO" id="GO:0005886">
    <property type="term" value="C:plasma membrane"/>
    <property type="evidence" value="ECO:0007669"/>
    <property type="project" value="UniProtKB-SubCell"/>
</dbReference>
<dbReference type="SUPFAM" id="SSF82689">
    <property type="entry name" value="Mechanosensitive channel protein MscS (YggB), C-terminal domain"/>
    <property type="match status" value="1"/>
</dbReference>
<dbReference type="PANTHER" id="PTHR30221">
    <property type="entry name" value="SMALL-CONDUCTANCE MECHANOSENSITIVE CHANNEL"/>
    <property type="match status" value="1"/>
</dbReference>
<dbReference type="InterPro" id="IPR010920">
    <property type="entry name" value="LSM_dom_sf"/>
</dbReference>
<reference evidence="10 12" key="1">
    <citation type="journal article" date="2009" name="Stand. Genomic Sci.">
        <title>Complete genome sequence of Halogeometricum borinquense type strain (PR3).</title>
        <authorList>
            <person name="Malfatti S."/>
            <person name="Tindall B.J."/>
            <person name="Schneider S."/>
            <person name="Fahnrich R."/>
            <person name="Lapidus A."/>
            <person name="Labuttii K."/>
            <person name="Copeland A."/>
            <person name="Glavina Del Rio T."/>
            <person name="Nolan M."/>
            <person name="Chen F."/>
            <person name="Lucas S."/>
            <person name="Tice H."/>
            <person name="Cheng J.F."/>
            <person name="Bruce D."/>
            <person name="Goodwin L."/>
            <person name="Pitluck S."/>
            <person name="Anderson I."/>
            <person name="Pati A."/>
            <person name="Ivanova N."/>
            <person name="Mavromatis K."/>
            <person name="Chen A."/>
            <person name="Palaniappan K."/>
            <person name="D'haeseleer P."/>
            <person name="Goker M."/>
            <person name="Bristow J."/>
            <person name="Eisen J.A."/>
            <person name="Markowitz V."/>
            <person name="Hugenholtz P."/>
            <person name="Kyrpides N.C."/>
            <person name="Klenk H.P."/>
            <person name="Chain P."/>
        </authorList>
    </citation>
    <scope>NUCLEOTIDE SEQUENCE [LARGE SCALE GENOMIC DNA]</scope>
    <source>
        <strain evidence="12">ATCC 700274 / DSM 11551 / JCM 10706 / KCTC 4070 / PR3</strain>
        <strain evidence="10">PR 3</strain>
    </source>
</reference>
<protein>
    <submittedName>
        <fullName evidence="10">Small-conductance mechanosensitive channel</fullName>
    </submittedName>
</protein>
<keyword evidence="4 7" id="KW-0812">Transmembrane</keyword>
<evidence type="ECO:0000256" key="1">
    <source>
        <dbReference type="ARBA" id="ARBA00004651"/>
    </source>
</evidence>
<dbReference type="Proteomes" id="UP000011585">
    <property type="component" value="Unassembled WGS sequence"/>
</dbReference>
<evidence type="ECO:0000259" key="9">
    <source>
        <dbReference type="Pfam" id="PF21082"/>
    </source>
</evidence>
<evidence type="ECO:0000313" key="13">
    <source>
        <dbReference type="Proteomes" id="UP000011585"/>
    </source>
</evidence>
<dbReference type="OrthoDB" id="31543at2157"/>
<evidence type="ECO:0000313" key="11">
    <source>
        <dbReference type="EMBL" id="ELY31324.1"/>
    </source>
</evidence>
<gene>
    <name evidence="10" type="ordered locus">Hbor_28180</name>
    <name evidence="11" type="ORF">C499_01010</name>
</gene>
<accession>E4NLB2</accession>
<feature type="domain" description="Mechanosensitive ion channel MscS C-terminal" evidence="9">
    <location>
        <begin position="199"/>
        <end position="278"/>
    </location>
</feature>
<dbReference type="AlphaFoldDB" id="E4NLB2"/>
<keyword evidence="12" id="KW-1185">Reference proteome</keyword>
<dbReference type="EMBL" id="CP001690">
    <property type="protein sequence ID" value="ADQ68361.1"/>
    <property type="molecule type" value="Genomic_DNA"/>
</dbReference>
<dbReference type="PANTHER" id="PTHR30221:SF1">
    <property type="entry name" value="SMALL-CONDUCTANCE MECHANOSENSITIVE CHANNEL"/>
    <property type="match status" value="1"/>
</dbReference>
<dbReference type="SUPFAM" id="SSF50182">
    <property type="entry name" value="Sm-like ribonucleoproteins"/>
    <property type="match status" value="1"/>
</dbReference>
<dbReference type="HOGENOM" id="CLU_037945_1_0_2"/>
<keyword evidence="3" id="KW-1003">Cell membrane</keyword>
<feature type="domain" description="Mechanosensitive ion channel MscS" evidence="8">
    <location>
        <begin position="123"/>
        <end position="184"/>
    </location>
</feature>
<dbReference type="InterPro" id="IPR023408">
    <property type="entry name" value="MscS_beta-dom_sf"/>
</dbReference>